<feature type="region of interest" description="Disordered" evidence="11">
    <location>
        <begin position="1"/>
        <end position="38"/>
    </location>
</feature>
<comment type="domain">
    <text evidence="10">The DHHC domain is required for palmitoyltransferase activity.</text>
</comment>
<evidence type="ECO:0000259" key="12">
    <source>
        <dbReference type="Pfam" id="PF01529"/>
    </source>
</evidence>
<dbReference type="GO" id="GO:0015631">
    <property type="term" value="F:tubulin binding"/>
    <property type="evidence" value="ECO:0007669"/>
    <property type="project" value="InterPro"/>
</dbReference>
<organism evidence="13 14">
    <name type="scientific">Myodes glareolus</name>
    <name type="common">Bank vole</name>
    <name type="synonym">Clethrionomys glareolus</name>
    <dbReference type="NCBI Taxonomy" id="447135"/>
    <lineage>
        <taxon>Eukaryota</taxon>
        <taxon>Metazoa</taxon>
        <taxon>Chordata</taxon>
        <taxon>Craniata</taxon>
        <taxon>Vertebrata</taxon>
        <taxon>Euteleostomi</taxon>
        <taxon>Mammalia</taxon>
        <taxon>Eutheria</taxon>
        <taxon>Euarchontoglires</taxon>
        <taxon>Glires</taxon>
        <taxon>Rodentia</taxon>
        <taxon>Myomorpha</taxon>
        <taxon>Muroidea</taxon>
        <taxon>Cricetidae</taxon>
        <taxon>Arvicolinae</taxon>
        <taxon>Myodes</taxon>
    </lineage>
</organism>
<dbReference type="InterPro" id="IPR001594">
    <property type="entry name" value="Palmitoyltrfase_DHHC"/>
</dbReference>
<dbReference type="PANTHER" id="PTHR12932:SF16">
    <property type="entry name" value="TUBULIN POLYMERIZATION-PROMOTING PROTEIN FAMILY MEMBER 3"/>
    <property type="match status" value="1"/>
</dbReference>
<keyword evidence="7 10" id="KW-1133">Transmembrane helix</keyword>
<dbReference type="InterPro" id="IPR011992">
    <property type="entry name" value="EF-hand-dom_pair"/>
</dbReference>
<keyword evidence="10" id="KW-0808">Transferase</keyword>
<evidence type="ECO:0000313" key="14">
    <source>
        <dbReference type="Proteomes" id="UP001488838"/>
    </source>
</evidence>
<dbReference type="AlphaFoldDB" id="A0AAW0HRY5"/>
<evidence type="ECO:0000256" key="7">
    <source>
        <dbReference type="ARBA" id="ARBA00022989"/>
    </source>
</evidence>
<feature type="transmembrane region" description="Helical" evidence="10">
    <location>
        <begin position="175"/>
        <end position="199"/>
    </location>
</feature>
<proteinExistence type="inferred from homology"/>
<dbReference type="GO" id="GO:0032273">
    <property type="term" value="P:positive regulation of protein polymerization"/>
    <property type="evidence" value="ECO:0007669"/>
    <property type="project" value="TreeGrafter"/>
</dbReference>
<evidence type="ECO:0000256" key="1">
    <source>
        <dbReference type="ARBA" id="ARBA00004141"/>
    </source>
</evidence>
<feature type="transmembrane region" description="Helical" evidence="10">
    <location>
        <begin position="78"/>
        <end position="100"/>
    </location>
</feature>
<evidence type="ECO:0000256" key="3">
    <source>
        <dbReference type="ARBA" id="ARBA00010994"/>
    </source>
</evidence>
<dbReference type="GO" id="GO:0019706">
    <property type="term" value="F:protein-cysteine S-palmitoyltransferase activity"/>
    <property type="evidence" value="ECO:0007669"/>
    <property type="project" value="UniProtKB-EC"/>
</dbReference>
<evidence type="ECO:0000256" key="10">
    <source>
        <dbReference type="RuleBase" id="RU079119"/>
    </source>
</evidence>
<evidence type="ECO:0000256" key="9">
    <source>
        <dbReference type="ARBA" id="ARBA00023212"/>
    </source>
</evidence>
<evidence type="ECO:0000313" key="13">
    <source>
        <dbReference type="EMBL" id="KAK7804863.1"/>
    </source>
</evidence>
<feature type="compositionally biased region" description="Basic residues" evidence="11">
    <location>
        <begin position="480"/>
        <end position="490"/>
    </location>
</feature>
<accession>A0AAW0HRY5</accession>
<dbReference type="GO" id="GO:0001578">
    <property type="term" value="P:microtubule bundle formation"/>
    <property type="evidence" value="ECO:0007669"/>
    <property type="project" value="TreeGrafter"/>
</dbReference>
<dbReference type="EMBL" id="JBBHLL010000361">
    <property type="protein sequence ID" value="KAK7804863.1"/>
    <property type="molecule type" value="Genomic_DNA"/>
</dbReference>
<gene>
    <name evidence="13" type="ORF">U0070_006845</name>
</gene>
<dbReference type="SUPFAM" id="SSF47473">
    <property type="entry name" value="EF-hand"/>
    <property type="match status" value="1"/>
</dbReference>
<dbReference type="Gene3D" id="1.10.238.10">
    <property type="entry name" value="EF-hand"/>
    <property type="match status" value="1"/>
</dbReference>
<feature type="compositionally biased region" description="Polar residues" evidence="11">
    <location>
        <begin position="1"/>
        <end position="11"/>
    </location>
</feature>
<dbReference type="GO" id="GO:0005874">
    <property type="term" value="C:microtubule"/>
    <property type="evidence" value="ECO:0007669"/>
    <property type="project" value="UniProtKB-KW"/>
</dbReference>
<keyword evidence="6" id="KW-0493">Microtubule</keyword>
<feature type="transmembrane region" description="Helical" evidence="10">
    <location>
        <begin position="239"/>
        <end position="268"/>
    </location>
</feature>
<dbReference type="FunFam" id="1.10.238.10:FF:000057">
    <property type="entry name" value="Tubulin polymerization-promoting protein family member 3"/>
    <property type="match status" value="1"/>
</dbReference>
<evidence type="ECO:0000256" key="5">
    <source>
        <dbReference type="ARBA" id="ARBA00022692"/>
    </source>
</evidence>
<dbReference type="GO" id="GO:0016020">
    <property type="term" value="C:membrane"/>
    <property type="evidence" value="ECO:0007669"/>
    <property type="project" value="UniProtKB-SubCell"/>
</dbReference>
<dbReference type="Proteomes" id="UP001488838">
    <property type="component" value="Unassembled WGS sequence"/>
</dbReference>
<sequence>MNICNKPSNKTAPEKSVWTAPSQNSGPSPELQGQRSRRNGWSWPPHPLQIVAWLLYLFFAVIGFGVLVPLLPHPWVPAGYACMGAIFAGHLVVHLTAVSIDPADANVRDKSYSGPLPIFNRSQHAHVIEDLHCNLCDVDVSARSKHCSACNKCVCGFDHHCKWLNNCVGERNYRLFLHSVASALLGVLLLVLVATYVFVEFFVNPMQLRTNQHFEVLKNHTDVWFVFLPAAPVETQAPAILALAALLILLGLLSTALLGHLLCFHIYLMWHKLTTYEYIVQHRPAQEAKETHKELESCPRKMRPIQRTKQEPHNLGFGLASPAADQPIPIPTPPGFLRTPVSPWKRLPSRRQLSGCSLQLTGPALCPLPHALPELAFPGLLFLHLQFSPAKLEASGTRRCRPSHSQPFCFWVRYFDRLRVLFEMEFYMRNFSHVRPEPSGQARPAALNANPSQFLATQGQVEPPLPSSSDTLALPPRIQPQKKRKRRVYRLPRSGVLDLEPPLPRLQETGTPGRHSSSSSDSTSASPGAYYSASAESMEEIPVAQTRLGSAALGAPGARGRESGLALQARSPAVFVSPSSGEPGSPGGSEDCLPYPVREPAGSGAVEPPGLQHLSISSWVLSIRRHTQEQPRDRSRVGMAASTDVAGLEESFRKFAIHGDPKASGQEMNGKNWAKLCKDCKVADGKAVTGTDVDIVFSKVKAKSARVINYEEFKKALEELATKRFKGKSKEEAFDAICQLVAGKEPANLGVTKAKTGGAVDRLTDTSKYTGSHKERFDESGKGKGIAGRQDILDDSGYVSAYKNAGTYDAKVKK</sequence>
<keyword evidence="5 10" id="KW-0812">Transmembrane</keyword>
<dbReference type="InterPro" id="IPR008907">
    <property type="entry name" value="TPP/p25"/>
</dbReference>
<name>A0AAW0HRY5_MYOGA</name>
<keyword evidence="9" id="KW-0206">Cytoskeleton</keyword>
<evidence type="ECO:0000256" key="8">
    <source>
        <dbReference type="ARBA" id="ARBA00023136"/>
    </source>
</evidence>
<dbReference type="GO" id="GO:0046785">
    <property type="term" value="P:microtubule polymerization"/>
    <property type="evidence" value="ECO:0007669"/>
    <property type="project" value="InterPro"/>
</dbReference>
<reference evidence="13 14" key="1">
    <citation type="journal article" date="2023" name="bioRxiv">
        <title>Conserved and derived expression patterns and positive selection on dental genes reveal complex evolutionary context of ever-growing rodent molars.</title>
        <authorList>
            <person name="Calamari Z.T."/>
            <person name="Song A."/>
            <person name="Cohen E."/>
            <person name="Akter M."/>
            <person name="Roy R.D."/>
            <person name="Hallikas O."/>
            <person name="Christensen M.M."/>
            <person name="Li P."/>
            <person name="Marangoni P."/>
            <person name="Jernvall J."/>
            <person name="Klein O.D."/>
        </authorList>
    </citation>
    <scope>NUCLEOTIDE SEQUENCE [LARGE SCALE GENOMIC DNA]</scope>
    <source>
        <strain evidence="13">V071</strain>
    </source>
</reference>
<keyword evidence="8 10" id="KW-0472">Membrane</keyword>
<evidence type="ECO:0000256" key="6">
    <source>
        <dbReference type="ARBA" id="ARBA00022701"/>
    </source>
</evidence>
<keyword evidence="4" id="KW-0963">Cytoplasm</keyword>
<feature type="region of interest" description="Disordered" evidence="11">
    <location>
        <begin position="458"/>
        <end position="533"/>
    </location>
</feature>
<feature type="domain" description="Palmitoyltransferase DHHC" evidence="12">
    <location>
        <begin position="129"/>
        <end position="281"/>
    </location>
</feature>
<protein>
    <recommendedName>
        <fullName evidence="10">Palmitoyltransferase</fullName>
        <ecNumber evidence="10">2.3.1.225</ecNumber>
    </recommendedName>
</protein>
<dbReference type="Pfam" id="PF05517">
    <property type="entry name" value="p25-alpha"/>
    <property type="match status" value="1"/>
</dbReference>
<evidence type="ECO:0000256" key="11">
    <source>
        <dbReference type="SAM" id="MobiDB-lite"/>
    </source>
</evidence>
<dbReference type="EC" id="2.3.1.225" evidence="10"/>
<comment type="catalytic activity">
    <reaction evidence="10">
        <text>L-cysteinyl-[protein] + hexadecanoyl-CoA = S-hexadecanoyl-L-cysteinyl-[protein] + CoA</text>
        <dbReference type="Rhea" id="RHEA:36683"/>
        <dbReference type="Rhea" id="RHEA-COMP:10131"/>
        <dbReference type="Rhea" id="RHEA-COMP:11032"/>
        <dbReference type="ChEBI" id="CHEBI:29950"/>
        <dbReference type="ChEBI" id="CHEBI:57287"/>
        <dbReference type="ChEBI" id="CHEBI:57379"/>
        <dbReference type="ChEBI" id="CHEBI:74151"/>
        <dbReference type="EC" id="2.3.1.225"/>
    </reaction>
</comment>
<comment type="subcellular location">
    <subcellularLocation>
        <location evidence="2">Cytoplasm</location>
        <location evidence="2">Cytoskeleton</location>
    </subcellularLocation>
    <subcellularLocation>
        <location evidence="1">Membrane</location>
        <topology evidence="1">Multi-pass membrane protein</topology>
    </subcellularLocation>
</comment>
<dbReference type="Pfam" id="PF01529">
    <property type="entry name" value="DHHC"/>
    <property type="match status" value="1"/>
</dbReference>
<comment type="caution">
    <text evidence="13">The sequence shown here is derived from an EMBL/GenBank/DDBJ whole genome shotgun (WGS) entry which is preliminary data.</text>
</comment>
<comment type="similarity">
    <text evidence="3">Belongs to the TPPP family.</text>
</comment>
<comment type="similarity">
    <text evidence="10">Belongs to the DHHC palmitoyltransferase family.</text>
</comment>
<keyword evidence="10" id="KW-0012">Acyltransferase</keyword>
<dbReference type="PROSITE" id="PS50216">
    <property type="entry name" value="DHHC"/>
    <property type="match status" value="1"/>
</dbReference>
<dbReference type="PANTHER" id="PTHR12932">
    <property type="entry name" value="P25 ALPHA-RELATED"/>
    <property type="match status" value="1"/>
</dbReference>
<feature type="compositionally biased region" description="Low complexity" evidence="11">
    <location>
        <begin position="516"/>
        <end position="533"/>
    </location>
</feature>
<feature type="compositionally biased region" description="Polar residues" evidence="11">
    <location>
        <begin position="19"/>
        <end position="34"/>
    </location>
</feature>
<feature type="transmembrane region" description="Helical" evidence="10">
    <location>
        <begin position="50"/>
        <end position="72"/>
    </location>
</feature>
<evidence type="ECO:0000256" key="4">
    <source>
        <dbReference type="ARBA" id="ARBA00022490"/>
    </source>
</evidence>
<evidence type="ECO:0000256" key="2">
    <source>
        <dbReference type="ARBA" id="ARBA00004245"/>
    </source>
</evidence>
<keyword evidence="14" id="KW-1185">Reference proteome</keyword>